<comment type="caution">
    <text evidence="1">The sequence shown here is derived from an EMBL/GenBank/DDBJ whole genome shotgun (WGS) entry which is preliminary data.</text>
</comment>
<accession>A0A1V2VX78</accession>
<dbReference type="AlphaFoldDB" id="A0A1V2VX78"/>
<dbReference type="RefSeq" id="WP_077176678.1">
    <property type="nucleotide sequence ID" value="NZ_MUTB01000063.1"/>
</dbReference>
<evidence type="ECO:0000313" key="1">
    <source>
        <dbReference type="EMBL" id="ONU77798.1"/>
    </source>
</evidence>
<name>A0A1V2VX78_9BURK</name>
<organism evidence="1 2">
    <name type="scientific">Burkholderia cenocepacia</name>
    <dbReference type="NCBI Taxonomy" id="95486"/>
    <lineage>
        <taxon>Bacteria</taxon>
        <taxon>Pseudomonadati</taxon>
        <taxon>Pseudomonadota</taxon>
        <taxon>Betaproteobacteria</taxon>
        <taxon>Burkholderiales</taxon>
        <taxon>Burkholderiaceae</taxon>
        <taxon>Burkholderia</taxon>
        <taxon>Burkholderia cepacia complex</taxon>
    </lineage>
</organism>
<protein>
    <submittedName>
        <fullName evidence="1">Uncharacterized protein</fullName>
    </submittedName>
</protein>
<gene>
    <name evidence="1" type="ORF">A8E72_30915</name>
</gene>
<reference evidence="1 2" key="1">
    <citation type="submission" date="2016-08" db="EMBL/GenBank/DDBJ databases">
        <authorList>
            <person name="Seilhamer J.J."/>
        </authorList>
    </citation>
    <scope>NUCLEOTIDE SEQUENCE [LARGE SCALE GENOMIC DNA]</scope>
    <source>
        <strain evidence="1 2">VC14762</strain>
    </source>
</reference>
<dbReference type="EMBL" id="MUTJ01000092">
    <property type="protein sequence ID" value="ONU77798.1"/>
    <property type="molecule type" value="Genomic_DNA"/>
</dbReference>
<evidence type="ECO:0000313" key="2">
    <source>
        <dbReference type="Proteomes" id="UP000188543"/>
    </source>
</evidence>
<dbReference type="Proteomes" id="UP000188543">
    <property type="component" value="Unassembled WGS sequence"/>
</dbReference>
<sequence>MDINCPTCGEPWEAYHMRHDEPHEWGLSALELKDILDTGRFSGPNDRIREAARAAGWEFATDSVLSFTRCPCCVKATPLRDALARKERTTVLAELLDGDEDALASYLAE</sequence>
<proteinExistence type="predicted"/>